<dbReference type="Pfam" id="PF01261">
    <property type="entry name" value="AP_endonuc_2"/>
    <property type="match status" value="1"/>
</dbReference>
<dbReference type="STRING" id="1168035.SAMN05444280_103148"/>
<evidence type="ECO:0000259" key="1">
    <source>
        <dbReference type="Pfam" id="PF01261"/>
    </source>
</evidence>
<name>A0A1M6C6Q1_9BACT</name>
<sequence>METKREFLKKLGLLTVGGLVGGSLKTAQASSSQSTLFPSQKSIGLQLYSLGREFSEDVPNGLKKVAEIGYASAEAAGYRERKIYGYDMTEFRKLADNAGLKVTGSHVNPPVRKYTKSNAGEIADFWKATVEDHAKLGVTSLVQPGMPTIENHDDAALVCEVFNKAGEIAKDAGILWGYHNHSGEFRRVVKEEDKGKETNRRNPVGDVIYDLMLEGTDPKLVFFEMDVYWTVMGQNDPLEYFEKHADRFPILHIKDRSILGESGMMNFKNIFNKAYENGLDEFYVELENIRENITQFEGVKRCFDYLNNAPFVR</sequence>
<keyword evidence="2" id="KW-0413">Isomerase</keyword>
<protein>
    <submittedName>
        <fullName evidence="2">Sugar phosphate isomerase/epimerase</fullName>
    </submittedName>
</protein>
<dbReference type="PANTHER" id="PTHR12110:SF41">
    <property type="entry name" value="INOSOSE DEHYDRATASE"/>
    <property type="match status" value="1"/>
</dbReference>
<dbReference type="InterPro" id="IPR013022">
    <property type="entry name" value="Xyl_isomerase-like_TIM-brl"/>
</dbReference>
<dbReference type="AlphaFoldDB" id="A0A1M6C6Q1"/>
<gene>
    <name evidence="2" type="ORF">SAMN05444280_103148</name>
</gene>
<dbReference type="PANTHER" id="PTHR12110">
    <property type="entry name" value="HYDROXYPYRUVATE ISOMERASE"/>
    <property type="match status" value="1"/>
</dbReference>
<dbReference type="InterPro" id="IPR036237">
    <property type="entry name" value="Xyl_isomerase-like_sf"/>
</dbReference>
<organism evidence="2 3">
    <name type="scientific">Tangfeifania diversioriginum</name>
    <dbReference type="NCBI Taxonomy" id="1168035"/>
    <lineage>
        <taxon>Bacteria</taxon>
        <taxon>Pseudomonadati</taxon>
        <taxon>Bacteroidota</taxon>
        <taxon>Bacteroidia</taxon>
        <taxon>Marinilabiliales</taxon>
        <taxon>Prolixibacteraceae</taxon>
        <taxon>Tangfeifania</taxon>
    </lineage>
</organism>
<dbReference type="SUPFAM" id="SSF51658">
    <property type="entry name" value="Xylose isomerase-like"/>
    <property type="match status" value="1"/>
</dbReference>
<dbReference type="InterPro" id="IPR050312">
    <property type="entry name" value="IolE/XylAMocC-like"/>
</dbReference>
<dbReference type="OrthoDB" id="9798407at2"/>
<reference evidence="2 3" key="1">
    <citation type="submission" date="2016-11" db="EMBL/GenBank/DDBJ databases">
        <authorList>
            <person name="Jaros S."/>
            <person name="Januszkiewicz K."/>
            <person name="Wedrychowicz H."/>
        </authorList>
    </citation>
    <scope>NUCLEOTIDE SEQUENCE [LARGE SCALE GENOMIC DNA]</scope>
    <source>
        <strain evidence="2 3">DSM 27063</strain>
    </source>
</reference>
<evidence type="ECO:0000313" key="3">
    <source>
        <dbReference type="Proteomes" id="UP000184050"/>
    </source>
</evidence>
<evidence type="ECO:0000313" key="2">
    <source>
        <dbReference type="EMBL" id="SHI56388.1"/>
    </source>
</evidence>
<keyword evidence="3" id="KW-1185">Reference proteome</keyword>
<accession>A0A1M6C6Q1</accession>
<dbReference type="PROSITE" id="PS51318">
    <property type="entry name" value="TAT"/>
    <property type="match status" value="1"/>
</dbReference>
<dbReference type="Proteomes" id="UP000184050">
    <property type="component" value="Unassembled WGS sequence"/>
</dbReference>
<dbReference type="InterPro" id="IPR006311">
    <property type="entry name" value="TAT_signal"/>
</dbReference>
<feature type="domain" description="Xylose isomerase-like TIM barrel" evidence="1">
    <location>
        <begin position="62"/>
        <end position="290"/>
    </location>
</feature>
<dbReference type="GO" id="GO:0016853">
    <property type="term" value="F:isomerase activity"/>
    <property type="evidence" value="ECO:0007669"/>
    <property type="project" value="UniProtKB-KW"/>
</dbReference>
<dbReference type="EMBL" id="FQZE01000003">
    <property type="protein sequence ID" value="SHI56388.1"/>
    <property type="molecule type" value="Genomic_DNA"/>
</dbReference>
<proteinExistence type="predicted"/>
<dbReference type="RefSeq" id="WP_073165390.1">
    <property type="nucleotide sequence ID" value="NZ_FQZE01000003.1"/>
</dbReference>
<dbReference type="Gene3D" id="3.20.20.150">
    <property type="entry name" value="Divalent-metal-dependent TIM barrel enzymes"/>
    <property type="match status" value="1"/>
</dbReference>